<accession>A0A2P2QD26</accession>
<proteinExistence type="predicted"/>
<sequence length="53" mass="6219">MTDTDYFQHKIDRSCKNRNIRGNKKHCIAMPDGSCVCGCVCFFFLKKKYIVVR</sequence>
<dbReference type="EMBL" id="GGEC01084359">
    <property type="protein sequence ID" value="MBX64843.1"/>
    <property type="molecule type" value="Transcribed_RNA"/>
</dbReference>
<protein>
    <submittedName>
        <fullName evidence="1">Uncharacterized protein</fullName>
    </submittedName>
</protein>
<reference evidence="1" key="1">
    <citation type="submission" date="2018-02" db="EMBL/GenBank/DDBJ databases">
        <title>Rhizophora mucronata_Transcriptome.</title>
        <authorList>
            <person name="Meera S.P."/>
            <person name="Sreeshan A."/>
            <person name="Augustine A."/>
        </authorList>
    </citation>
    <scope>NUCLEOTIDE SEQUENCE</scope>
    <source>
        <tissue evidence="1">Leaf</tissue>
    </source>
</reference>
<evidence type="ECO:0000313" key="1">
    <source>
        <dbReference type="EMBL" id="MBX64843.1"/>
    </source>
</evidence>
<name>A0A2P2QD26_RHIMU</name>
<organism evidence="1">
    <name type="scientific">Rhizophora mucronata</name>
    <name type="common">Asiatic mangrove</name>
    <dbReference type="NCBI Taxonomy" id="61149"/>
    <lineage>
        <taxon>Eukaryota</taxon>
        <taxon>Viridiplantae</taxon>
        <taxon>Streptophyta</taxon>
        <taxon>Embryophyta</taxon>
        <taxon>Tracheophyta</taxon>
        <taxon>Spermatophyta</taxon>
        <taxon>Magnoliopsida</taxon>
        <taxon>eudicotyledons</taxon>
        <taxon>Gunneridae</taxon>
        <taxon>Pentapetalae</taxon>
        <taxon>rosids</taxon>
        <taxon>fabids</taxon>
        <taxon>Malpighiales</taxon>
        <taxon>Rhizophoraceae</taxon>
        <taxon>Rhizophora</taxon>
    </lineage>
</organism>
<dbReference type="AlphaFoldDB" id="A0A2P2QD26"/>